<dbReference type="GO" id="GO:0045087">
    <property type="term" value="P:innate immune response"/>
    <property type="evidence" value="ECO:0007669"/>
    <property type="project" value="UniProtKB-ARBA"/>
</dbReference>
<keyword evidence="4" id="KW-0808">Transferase</keyword>
<comment type="similarity">
    <text evidence="1">Belongs to the protein kinase superfamily. TKL Ser/Thr protein kinase family. Pelle subfamily.</text>
</comment>
<dbReference type="EMBL" id="NEVH01012087">
    <property type="protein sequence ID" value="PNF30636.1"/>
    <property type="molecule type" value="Genomic_DNA"/>
</dbReference>
<organism evidence="13 14">
    <name type="scientific">Cryptotermes secundus</name>
    <dbReference type="NCBI Taxonomy" id="105785"/>
    <lineage>
        <taxon>Eukaryota</taxon>
        <taxon>Metazoa</taxon>
        <taxon>Ecdysozoa</taxon>
        <taxon>Arthropoda</taxon>
        <taxon>Hexapoda</taxon>
        <taxon>Insecta</taxon>
        <taxon>Pterygota</taxon>
        <taxon>Neoptera</taxon>
        <taxon>Polyneoptera</taxon>
        <taxon>Dictyoptera</taxon>
        <taxon>Blattodea</taxon>
        <taxon>Blattoidea</taxon>
        <taxon>Termitoidae</taxon>
        <taxon>Kalotermitidae</taxon>
        <taxon>Cryptotermitinae</taxon>
        <taxon>Cryptotermes</taxon>
    </lineage>
</organism>
<dbReference type="Proteomes" id="UP000235965">
    <property type="component" value="Unassembled WGS sequence"/>
</dbReference>
<dbReference type="PROSITE" id="PS00107">
    <property type="entry name" value="PROTEIN_KINASE_ATP"/>
    <property type="match status" value="1"/>
</dbReference>
<dbReference type="SUPFAM" id="SSF47986">
    <property type="entry name" value="DEATH domain"/>
    <property type="match status" value="1"/>
</dbReference>
<dbReference type="InterPro" id="IPR008271">
    <property type="entry name" value="Ser/Thr_kinase_AS"/>
</dbReference>
<comment type="caution">
    <text evidence="13">The sequence shown here is derived from an EMBL/GenBank/DDBJ whole genome shotgun (WGS) entry which is preliminary data.</text>
</comment>
<dbReference type="InterPro" id="IPR011029">
    <property type="entry name" value="DEATH-like_dom_sf"/>
</dbReference>
<keyword evidence="6" id="KW-0418">Kinase</keyword>
<dbReference type="InterPro" id="IPR037924">
    <property type="entry name" value="Pelle_death"/>
</dbReference>
<dbReference type="PROSITE" id="PS00108">
    <property type="entry name" value="PROTEIN_KINASE_ST"/>
    <property type="match status" value="1"/>
</dbReference>
<dbReference type="FunFam" id="1.10.510.10:FF:000754">
    <property type="entry name" value="Interleukin-1 receptor-associated kinase"/>
    <property type="match status" value="1"/>
</dbReference>
<dbReference type="GO" id="GO:0004674">
    <property type="term" value="F:protein serine/threonine kinase activity"/>
    <property type="evidence" value="ECO:0007669"/>
    <property type="project" value="UniProtKB-KW"/>
</dbReference>
<dbReference type="AlphaFoldDB" id="A0A2J7QPX5"/>
<evidence type="ECO:0000256" key="7">
    <source>
        <dbReference type="ARBA" id="ARBA00022840"/>
    </source>
</evidence>
<dbReference type="Gene3D" id="1.10.510.10">
    <property type="entry name" value="Transferase(Phosphotransferase) domain 1"/>
    <property type="match status" value="1"/>
</dbReference>
<dbReference type="CDD" id="cd08307">
    <property type="entry name" value="Death_Pelle"/>
    <property type="match status" value="1"/>
</dbReference>
<evidence type="ECO:0000256" key="3">
    <source>
        <dbReference type="ARBA" id="ARBA00022527"/>
    </source>
</evidence>
<dbReference type="PANTHER" id="PTHR27001:SF939">
    <property type="entry name" value="INTERLEUKIN 1 RECEPTOR ASSOCIATED KINASE 1"/>
    <property type="match status" value="1"/>
</dbReference>
<dbReference type="FunCoup" id="A0A2J7QPX5">
    <property type="interactions" value="1520"/>
</dbReference>
<dbReference type="PANTHER" id="PTHR27001">
    <property type="entry name" value="OS01G0253100 PROTEIN"/>
    <property type="match status" value="1"/>
</dbReference>
<dbReference type="Pfam" id="PF00069">
    <property type="entry name" value="Pkinase"/>
    <property type="match status" value="1"/>
</dbReference>
<feature type="region of interest" description="Disordered" evidence="11">
    <location>
        <begin position="660"/>
        <end position="688"/>
    </location>
</feature>
<dbReference type="PROSITE" id="PS50011">
    <property type="entry name" value="PROTEIN_KINASE_DOM"/>
    <property type="match status" value="1"/>
</dbReference>
<evidence type="ECO:0000256" key="9">
    <source>
        <dbReference type="ARBA" id="ARBA00048679"/>
    </source>
</evidence>
<evidence type="ECO:0000313" key="13">
    <source>
        <dbReference type="EMBL" id="PNF30637.1"/>
    </source>
</evidence>
<dbReference type="FunFam" id="1.10.533.10:FF:000094">
    <property type="entry name" value="Interleukin-1 receptor-associated kinase"/>
    <property type="match status" value="1"/>
</dbReference>
<evidence type="ECO:0000256" key="10">
    <source>
        <dbReference type="PROSITE-ProRule" id="PRU10141"/>
    </source>
</evidence>
<dbReference type="Gene3D" id="3.30.200.20">
    <property type="entry name" value="Phosphorylase Kinase, domain 1"/>
    <property type="match status" value="1"/>
</dbReference>
<keyword evidence="5 10" id="KW-0547">Nucleotide-binding</keyword>
<evidence type="ECO:0000256" key="2">
    <source>
        <dbReference type="ARBA" id="ARBA00012513"/>
    </source>
</evidence>
<dbReference type="InterPro" id="IPR011009">
    <property type="entry name" value="Kinase-like_dom_sf"/>
</dbReference>
<dbReference type="EMBL" id="NEVH01012087">
    <property type="protein sequence ID" value="PNF30637.1"/>
    <property type="molecule type" value="Genomic_DNA"/>
</dbReference>
<accession>A0A2J7QPX5</accession>
<evidence type="ECO:0000256" key="5">
    <source>
        <dbReference type="ARBA" id="ARBA00022741"/>
    </source>
</evidence>
<reference evidence="13 14" key="1">
    <citation type="submission" date="2017-12" db="EMBL/GenBank/DDBJ databases">
        <title>Hemimetabolous genomes reveal molecular basis of termite eusociality.</title>
        <authorList>
            <person name="Harrison M.C."/>
            <person name="Jongepier E."/>
            <person name="Robertson H.M."/>
            <person name="Arning N."/>
            <person name="Bitard-Feildel T."/>
            <person name="Chao H."/>
            <person name="Childers C.P."/>
            <person name="Dinh H."/>
            <person name="Doddapaneni H."/>
            <person name="Dugan S."/>
            <person name="Gowin J."/>
            <person name="Greiner C."/>
            <person name="Han Y."/>
            <person name="Hu H."/>
            <person name="Hughes D.S.T."/>
            <person name="Huylmans A.-K."/>
            <person name="Kemena C."/>
            <person name="Kremer L.P.M."/>
            <person name="Lee S.L."/>
            <person name="Lopez-Ezquerra A."/>
            <person name="Mallet L."/>
            <person name="Monroy-Kuhn J.M."/>
            <person name="Moser A."/>
            <person name="Murali S.C."/>
            <person name="Muzny D.M."/>
            <person name="Otani S."/>
            <person name="Piulachs M.-D."/>
            <person name="Poelchau M."/>
            <person name="Qu J."/>
            <person name="Schaub F."/>
            <person name="Wada-Katsumata A."/>
            <person name="Worley K.C."/>
            <person name="Xie Q."/>
            <person name="Ylla G."/>
            <person name="Poulsen M."/>
            <person name="Gibbs R.A."/>
            <person name="Schal C."/>
            <person name="Richards S."/>
            <person name="Belles X."/>
            <person name="Korb J."/>
            <person name="Bornberg-Bauer E."/>
        </authorList>
    </citation>
    <scope>NUCLEOTIDE SEQUENCE [LARGE SCALE GENOMIC DNA]</scope>
    <source>
        <tissue evidence="13">Whole body</tissue>
    </source>
</reference>
<gene>
    <name evidence="13" type="ORF">B7P43_G06192</name>
</gene>
<dbReference type="GO" id="GO:0005524">
    <property type="term" value="F:ATP binding"/>
    <property type="evidence" value="ECO:0007669"/>
    <property type="project" value="UniProtKB-UniRule"/>
</dbReference>
<keyword evidence="14" id="KW-1185">Reference proteome</keyword>
<dbReference type="FunFam" id="3.30.200.20:FF:000572">
    <property type="entry name" value="Interleukin-1 receptor-associated kinase"/>
    <property type="match status" value="1"/>
</dbReference>
<dbReference type="GO" id="GO:0005886">
    <property type="term" value="C:plasma membrane"/>
    <property type="evidence" value="ECO:0007669"/>
    <property type="project" value="TreeGrafter"/>
</dbReference>
<keyword evidence="3" id="KW-0723">Serine/threonine-protein kinase</keyword>
<name>A0A2J7QPX5_9NEOP</name>
<protein>
    <recommendedName>
        <fullName evidence="2">non-specific serine/threonine protein kinase</fullName>
        <ecNumber evidence="2">2.7.11.1</ecNumber>
    </recommendedName>
</protein>
<evidence type="ECO:0000256" key="4">
    <source>
        <dbReference type="ARBA" id="ARBA00022679"/>
    </source>
</evidence>
<evidence type="ECO:0000256" key="8">
    <source>
        <dbReference type="ARBA" id="ARBA00047899"/>
    </source>
</evidence>
<comment type="catalytic activity">
    <reaction evidence="9">
        <text>L-seryl-[protein] + ATP = O-phospho-L-seryl-[protein] + ADP + H(+)</text>
        <dbReference type="Rhea" id="RHEA:17989"/>
        <dbReference type="Rhea" id="RHEA-COMP:9863"/>
        <dbReference type="Rhea" id="RHEA-COMP:11604"/>
        <dbReference type="ChEBI" id="CHEBI:15378"/>
        <dbReference type="ChEBI" id="CHEBI:29999"/>
        <dbReference type="ChEBI" id="CHEBI:30616"/>
        <dbReference type="ChEBI" id="CHEBI:83421"/>
        <dbReference type="ChEBI" id="CHEBI:456216"/>
        <dbReference type="EC" id="2.7.11.1"/>
    </reaction>
</comment>
<dbReference type="EC" id="2.7.11.1" evidence="2"/>
<dbReference type="SUPFAM" id="SSF56112">
    <property type="entry name" value="Protein kinase-like (PK-like)"/>
    <property type="match status" value="1"/>
</dbReference>
<dbReference type="OrthoDB" id="4062651at2759"/>
<dbReference type="InterPro" id="IPR017441">
    <property type="entry name" value="Protein_kinase_ATP_BS"/>
</dbReference>
<dbReference type="STRING" id="105785.A0A2J7QPX5"/>
<dbReference type="CDD" id="cd14066">
    <property type="entry name" value="STKc_IRAK"/>
    <property type="match status" value="1"/>
</dbReference>
<keyword evidence="7 10" id="KW-0067">ATP-binding</keyword>
<dbReference type="GO" id="GO:0007165">
    <property type="term" value="P:signal transduction"/>
    <property type="evidence" value="ECO:0007669"/>
    <property type="project" value="InterPro"/>
</dbReference>
<evidence type="ECO:0000259" key="12">
    <source>
        <dbReference type="PROSITE" id="PS50011"/>
    </source>
</evidence>
<feature type="domain" description="Protein kinase" evidence="12">
    <location>
        <begin position="287"/>
        <end position="572"/>
    </location>
</feature>
<feature type="region of interest" description="Disordered" evidence="11">
    <location>
        <begin position="143"/>
        <end position="167"/>
    </location>
</feature>
<proteinExistence type="inferred from homology"/>
<dbReference type="InterPro" id="IPR000488">
    <property type="entry name" value="Death_dom"/>
</dbReference>
<dbReference type="Gene3D" id="1.10.533.10">
    <property type="entry name" value="Death Domain, Fas"/>
    <property type="match status" value="1"/>
</dbReference>
<feature type="binding site" evidence="10">
    <location>
        <position position="314"/>
    </location>
    <ligand>
        <name>ATP</name>
        <dbReference type="ChEBI" id="CHEBI:30616"/>
    </ligand>
</feature>
<evidence type="ECO:0000313" key="14">
    <source>
        <dbReference type="Proteomes" id="UP000235965"/>
    </source>
</evidence>
<evidence type="ECO:0000256" key="1">
    <source>
        <dbReference type="ARBA" id="ARBA00008718"/>
    </source>
</evidence>
<evidence type="ECO:0000256" key="6">
    <source>
        <dbReference type="ARBA" id="ARBA00022777"/>
    </source>
</evidence>
<feature type="compositionally biased region" description="Low complexity" evidence="11">
    <location>
        <begin position="673"/>
        <end position="684"/>
    </location>
</feature>
<comment type="catalytic activity">
    <reaction evidence="8">
        <text>L-threonyl-[protein] + ATP = O-phospho-L-threonyl-[protein] + ADP + H(+)</text>
        <dbReference type="Rhea" id="RHEA:46608"/>
        <dbReference type="Rhea" id="RHEA-COMP:11060"/>
        <dbReference type="Rhea" id="RHEA-COMP:11605"/>
        <dbReference type="ChEBI" id="CHEBI:15378"/>
        <dbReference type="ChEBI" id="CHEBI:30013"/>
        <dbReference type="ChEBI" id="CHEBI:30616"/>
        <dbReference type="ChEBI" id="CHEBI:61977"/>
        <dbReference type="ChEBI" id="CHEBI:456216"/>
        <dbReference type="EC" id="2.7.11.1"/>
    </reaction>
</comment>
<sequence length="819" mass="90403">MANNNKRNVRYVYHLPYFERRELCRILDRMDKWEELGGIYMKFDTMTIQDLRREVLRGNSPSDELLTLWGHQNHTVLELFVLLSEMQHYQAMLVLKPFVDPYYHRFIYEGEEMLRPLSNGIRSLGAGSKVPSTEAKEAAAAGKESVAAVNGEASRADGPSGDKKLDIGRHNLNLTESTEYTHSKLTFPPEQQQPERKILNTMRLSPAFVPESDNEAARFPRPLIGVTPPTSQERVCQFPPDNKENNAPGYSQHRKMSNVSDVSSVTENCGSIPQIHYQELVEATQGWSVQNILGKGGFGTVYKGIWKNTQVAVKRIEQRGAASAENNQAQLEQSLRELRILNSCRHDNILPLFGFSVGGAEPCLVYQFMPNGSLEDRLLCRKGSPPLTWLQRHNIAQGTARGLQFLHNSRPFIHGDIKSANILLDINFIPRIGDFGLAREGPQNNYTHMKVSRVHGTRPYLPDEFLRGKQISTKVDTYSFGIVLFELATGLRAYDDSRSYKLLKEHVENCTKEQLETLIDKKAVPENPAIFQHLVALGMECVKKIPKQRPKMEKVLEELEAVASRHQIHDLVPYPGSSGAMSTGGQCIRTNPTLTIPSHHPIGNIQQAGLNNLYFCLPPNISSSHNFLPVAAFPSPSCSPSHSPQPISALGMHSPHALGVASHPFPVTPHVPSPEVEVSPGSEESLGDNHMPAAVLKQHSGSQRPSGHAILDQELAPCSPDDLNKAEHSLQNGMSVSALLPNLSILGVDEGTHSSHAGIPPSASCLDISDTPETSACESTSLNHSSAQGKSLIFDLRSVEPKEHLHKSSASNSGSVHDL</sequence>
<dbReference type="InterPro" id="IPR000719">
    <property type="entry name" value="Prot_kinase_dom"/>
</dbReference>
<evidence type="ECO:0000256" key="11">
    <source>
        <dbReference type="SAM" id="MobiDB-lite"/>
    </source>
</evidence>
<dbReference type="InParanoid" id="A0A2J7QPX5"/>
<dbReference type="Pfam" id="PF00531">
    <property type="entry name" value="Death"/>
    <property type="match status" value="1"/>
</dbReference>
<dbReference type="SMART" id="SM00220">
    <property type="entry name" value="S_TKc"/>
    <property type="match status" value="1"/>
</dbReference>